<evidence type="ECO:0000256" key="2">
    <source>
        <dbReference type="SAM" id="MobiDB-lite"/>
    </source>
</evidence>
<protein>
    <submittedName>
        <fullName evidence="5">HEL172Wp</fullName>
    </submittedName>
</protein>
<keyword evidence="3" id="KW-1133">Transmembrane helix</keyword>
<dbReference type="Pfam" id="PF00498">
    <property type="entry name" value="FHA"/>
    <property type="match status" value="1"/>
</dbReference>
<dbReference type="GO" id="GO:0005737">
    <property type="term" value="C:cytoplasm"/>
    <property type="evidence" value="ECO:0007669"/>
    <property type="project" value="TreeGrafter"/>
</dbReference>
<feature type="coiled-coil region" evidence="1">
    <location>
        <begin position="357"/>
        <end position="420"/>
    </location>
</feature>
<reference evidence="5 6" key="1">
    <citation type="submission" date="2016-01" db="EMBL/GenBank/DDBJ databases">
        <title>Genome sequence of the yeast Holleya sinecauda.</title>
        <authorList>
            <person name="Dietrich F.S."/>
        </authorList>
    </citation>
    <scope>NUCLEOTIDE SEQUENCE [LARGE SCALE GENOMIC DNA]</scope>
    <source>
        <strain evidence="5 6">ATCC 58844</strain>
    </source>
</reference>
<accession>A0A0X8HTE3</accession>
<dbReference type="InterPro" id="IPR000253">
    <property type="entry name" value="FHA_dom"/>
</dbReference>
<evidence type="ECO:0000256" key="1">
    <source>
        <dbReference type="SAM" id="Coils"/>
    </source>
</evidence>
<dbReference type="InterPro" id="IPR008984">
    <property type="entry name" value="SMAD_FHA_dom_sf"/>
</dbReference>
<feature type="region of interest" description="Disordered" evidence="2">
    <location>
        <begin position="1"/>
        <end position="41"/>
    </location>
</feature>
<sequence length="483" mass="52999">MVGDDASSRSRMARMRSNSKSNGSSAPPSPPQAAADIPTSSSGIPIVKANAGSCSITGPPMRNKYTHIIVFKSLNGTFETKFLVVPFKPDGLKLGRPVVNNNGNNNNGGGGVAAGSCMVNGQGEGQPHVRPDNGHFDSRVLSRNHASLSCDPETGAIYIRDLKSSNGTFINGTRIGQSDVELKVGDIVDLGTDIDAKFEHRKISALVEDISVIPLIHEDISIVKNFEATNGKGSANYKSSGARPEPVHLTASNAQRAAFEAAMFGDVNNLDLEEAVLGSETEILSGIFINNSIGTSPNLINVIKTLVSELTLEQTEYLKLKSMENFLINYTNNIDYLNKLRIEQNDSKLVQLQFTLRQKLNEKQEKLVEEYNAQLMELRKEKDDMKEAMEQSSAAANQQIESLNRELEDMNTRLEVEKYKNSQLSKEFEKDTLTREKYSTLKHLTKFPSLIVFDFKGFLVLGTISVGVVALAVKYLTTKSELF</sequence>
<evidence type="ECO:0000259" key="4">
    <source>
        <dbReference type="PROSITE" id="PS50006"/>
    </source>
</evidence>
<dbReference type="CDD" id="cd22695">
    <property type="entry name" value="FHA_VPS64-like"/>
    <property type="match status" value="1"/>
</dbReference>
<name>A0A0X8HTE3_9SACH</name>
<dbReference type="EMBL" id="CP014245">
    <property type="protein sequence ID" value="AMD21109.1"/>
    <property type="molecule type" value="Genomic_DNA"/>
</dbReference>
<evidence type="ECO:0000256" key="3">
    <source>
        <dbReference type="SAM" id="Phobius"/>
    </source>
</evidence>
<dbReference type="SUPFAM" id="SSF49879">
    <property type="entry name" value="SMAD/FHA domain"/>
    <property type="match status" value="1"/>
</dbReference>
<dbReference type="PROSITE" id="PS50006">
    <property type="entry name" value="FHA_DOMAIN"/>
    <property type="match status" value="1"/>
</dbReference>
<keyword evidence="3" id="KW-0812">Transmembrane</keyword>
<dbReference type="PANTHER" id="PTHR15715">
    <property type="entry name" value="CENTROSOMAL PROTEIN OF 170 KDA"/>
    <property type="match status" value="1"/>
</dbReference>
<keyword evidence="6" id="KW-1185">Reference proteome</keyword>
<keyword evidence="3" id="KW-0472">Membrane</keyword>
<gene>
    <name evidence="5" type="ORF">AW171_hschr53042</name>
</gene>
<dbReference type="PANTHER" id="PTHR15715:SF37">
    <property type="entry name" value="LD47843P"/>
    <property type="match status" value="1"/>
</dbReference>
<dbReference type="STRING" id="45286.A0A0X8HTE3"/>
<dbReference type="AlphaFoldDB" id="A0A0X8HTE3"/>
<dbReference type="GeneID" id="28724385"/>
<keyword evidence="1" id="KW-0175">Coiled coil</keyword>
<dbReference type="OrthoDB" id="687730at2759"/>
<dbReference type="InterPro" id="IPR051176">
    <property type="entry name" value="Cent_Immune-Sig_Mod"/>
</dbReference>
<dbReference type="RefSeq" id="XP_017988105.1">
    <property type="nucleotide sequence ID" value="XM_018132614.1"/>
</dbReference>
<organism evidence="5 6">
    <name type="scientific">Eremothecium sinecaudum</name>
    <dbReference type="NCBI Taxonomy" id="45286"/>
    <lineage>
        <taxon>Eukaryota</taxon>
        <taxon>Fungi</taxon>
        <taxon>Dikarya</taxon>
        <taxon>Ascomycota</taxon>
        <taxon>Saccharomycotina</taxon>
        <taxon>Saccharomycetes</taxon>
        <taxon>Saccharomycetales</taxon>
        <taxon>Saccharomycetaceae</taxon>
        <taxon>Eremothecium</taxon>
    </lineage>
</organism>
<dbReference type="Gene3D" id="2.60.200.20">
    <property type="match status" value="1"/>
</dbReference>
<dbReference type="SMART" id="SM00240">
    <property type="entry name" value="FHA"/>
    <property type="match status" value="1"/>
</dbReference>
<dbReference type="Proteomes" id="UP000243052">
    <property type="component" value="Chromosome v"/>
</dbReference>
<feature type="compositionally biased region" description="Low complexity" evidence="2">
    <location>
        <begin position="15"/>
        <end position="26"/>
    </location>
</feature>
<feature type="domain" description="FHA" evidence="4">
    <location>
        <begin position="118"/>
        <end position="175"/>
    </location>
</feature>
<evidence type="ECO:0000313" key="6">
    <source>
        <dbReference type="Proteomes" id="UP000243052"/>
    </source>
</evidence>
<proteinExistence type="predicted"/>
<feature type="transmembrane region" description="Helical" evidence="3">
    <location>
        <begin position="457"/>
        <end position="477"/>
    </location>
</feature>
<evidence type="ECO:0000313" key="5">
    <source>
        <dbReference type="EMBL" id="AMD21109.1"/>
    </source>
</evidence>